<evidence type="ECO:0000313" key="2">
    <source>
        <dbReference type="EMBL" id="KAJ1183370.1"/>
    </source>
</evidence>
<dbReference type="EMBL" id="JANPWB010000005">
    <property type="protein sequence ID" value="KAJ1183370.1"/>
    <property type="molecule type" value="Genomic_DNA"/>
</dbReference>
<protein>
    <submittedName>
        <fullName evidence="2">Uncharacterized protein</fullName>
    </submittedName>
</protein>
<feature type="region of interest" description="Disordered" evidence="1">
    <location>
        <begin position="1"/>
        <end position="27"/>
    </location>
</feature>
<accession>A0AAV7U2R8</accession>
<name>A0AAV7U2R8_PLEWA</name>
<keyword evidence="3" id="KW-1185">Reference proteome</keyword>
<organism evidence="2 3">
    <name type="scientific">Pleurodeles waltl</name>
    <name type="common">Iberian ribbed newt</name>
    <dbReference type="NCBI Taxonomy" id="8319"/>
    <lineage>
        <taxon>Eukaryota</taxon>
        <taxon>Metazoa</taxon>
        <taxon>Chordata</taxon>
        <taxon>Craniata</taxon>
        <taxon>Vertebrata</taxon>
        <taxon>Euteleostomi</taxon>
        <taxon>Amphibia</taxon>
        <taxon>Batrachia</taxon>
        <taxon>Caudata</taxon>
        <taxon>Salamandroidea</taxon>
        <taxon>Salamandridae</taxon>
        <taxon>Pleurodelinae</taxon>
        <taxon>Pleurodeles</taxon>
    </lineage>
</organism>
<comment type="caution">
    <text evidence="2">The sequence shown here is derived from an EMBL/GenBank/DDBJ whole genome shotgun (WGS) entry which is preliminary data.</text>
</comment>
<evidence type="ECO:0000256" key="1">
    <source>
        <dbReference type="SAM" id="MobiDB-lite"/>
    </source>
</evidence>
<reference evidence="2" key="1">
    <citation type="journal article" date="2022" name="bioRxiv">
        <title>Sequencing and chromosome-scale assembly of the giantPleurodeles waltlgenome.</title>
        <authorList>
            <person name="Brown T."/>
            <person name="Elewa A."/>
            <person name="Iarovenko S."/>
            <person name="Subramanian E."/>
            <person name="Araus A.J."/>
            <person name="Petzold A."/>
            <person name="Susuki M."/>
            <person name="Suzuki K.-i.T."/>
            <person name="Hayashi T."/>
            <person name="Toyoda A."/>
            <person name="Oliveira C."/>
            <person name="Osipova E."/>
            <person name="Leigh N.D."/>
            <person name="Simon A."/>
            <person name="Yun M.H."/>
        </authorList>
    </citation>
    <scope>NUCLEOTIDE SEQUENCE</scope>
    <source>
        <strain evidence="2">20211129_DDA</strain>
        <tissue evidence="2">Liver</tissue>
    </source>
</reference>
<evidence type="ECO:0000313" key="3">
    <source>
        <dbReference type="Proteomes" id="UP001066276"/>
    </source>
</evidence>
<gene>
    <name evidence="2" type="ORF">NDU88_000192</name>
</gene>
<proteinExistence type="predicted"/>
<dbReference type="Proteomes" id="UP001066276">
    <property type="component" value="Chromosome 3_1"/>
</dbReference>
<dbReference type="AlphaFoldDB" id="A0AAV7U2R8"/>
<sequence>MNETHPAAETSGRQQRSQRDSTGLGPAAEPICTYISLRAWMNETHPGCRDRRETAEPLYISLRAWMKETHPGCRDIRETAEI</sequence>